<feature type="domain" description="DM13" evidence="5">
    <location>
        <begin position="29"/>
        <end position="136"/>
    </location>
</feature>
<gene>
    <name evidence="6" type="ORF">AGLY_004901</name>
</gene>
<name>A0A6G0TXI0_APHGL</name>
<proteinExistence type="predicted"/>
<feature type="signal peptide" evidence="3">
    <location>
        <begin position="1"/>
        <end position="24"/>
    </location>
</feature>
<dbReference type="SMART" id="SM00686">
    <property type="entry name" value="DM13"/>
    <property type="match status" value="2"/>
</dbReference>
<comment type="caution">
    <text evidence="6">The sequence shown here is derived from an EMBL/GenBank/DDBJ whole genome shotgun (WGS) entry which is preliminary data.</text>
</comment>
<dbReference type="PROSITE" id="PS50836">
    <property type="entry name" value="DOMON"/>
    <property type="match status" value="1"/>
</dbReference>
<dbReference type="Proteomes" id="UP000475862">
    <property type="component" value="Unassembled WGS sequence"/>
</dbReference>
<evidence type="ECO:0008006" key="8">
    <source>
        <dbReference type="Google" id="ProtNLM"/>
    </source>
</evidence>
<dbReference type="Pfam" id="PF03351">
    <property type="entry name" value="DOMON"/>
    <property type="match status" value="1"/>
</dbReference>
<keyword evidence="2" id="KW-0175">Coiled coil</keyword>
<keyword evidence="1" id="KW-0677">Repeat</keyword>
<accession>A0A6G0TXI0</accession>
<dbReference type="SMART" id="SM00664">
    <property type="entry name" value="DoH"/>
    <property type="match status" value="1"/>
</dbReference>
<dbReference type="OrthoDB" id="2448405at2759"/>
<feature type="domain" description="DOMON" evidence="4">
    <location>
        <begin position="279"/>
        <end position="412"/>
    </location>
</feature>
<dbReference type="Pfam" id="PF10517">
    <property type="entry name" value="DM13"/>
    <property type="match status" value="2"/>
</dbReference>
<dbReference type="InterPro" id="IPR045266">
    <property type="entry name" value="DOH_DOMON"/>
</dbReference>
<feature type="chain" id="PRO_5026029255" description="DOMON domain-containing protein" evidence="3">
    <location>
        <begin position="25"/>
        <end position="1289"/>
    </location>
</feature>
<feature type="domain" description="DM13" evidence="5">
    <location>
        <begin position="148"/>
        <end position="252"/>
    </location>
</feature>
<protein>
    <recommendedName>
        <fullName evidence="8">DOMON domain-containing protein</fullName>
    </recommendedName>
</protein>
<dbReference type="EMBL" id="VYZN01000014">
    <property type="protein sequence ID" value="KAE9539649.1"/>
    <property type="molecule type" value="Genomic_DNA"/>
</dbReference>
<keyword evidence="7" id="KW-1185">Reference proteome</keyword>
<dbReference type="InterPro" id="IPR052126">
    <property type="entry name" value="Spindle_Org/Thrombomodulin"/>
</dbReference>
<sequence>MCSVLMTRLLLCSFFLLERNYVISTEYRGKSLGTLNSYHHQVGGEVFAVNEYTLLISDFTFDGSATDAFFWAGASSRPGPQGFILANEYGRTDVLKRYLGKELKLTLPDNKKLTDINWFAIYDLSKNIAFGDVYVPEDFEPPVKQIIGDFTTKSHGVSSGPIEILDSKTIKIPMFSYNGAGKDTYFVVGNGPQPSAKGRKIPDESGYLDNLRTYLNETIILELVGDTTVFDIDWLSVYDIQSKENFGWVLIPDEPNVPPSLQKVADKIENIMHCVQLHKKLQLSWQVFGPQITIRLAGQIDEDNYMAFGFSGSEEAPQMLGADIAITYIDGFRGQAMDYNITEKSPCVKVLGQYKGVCRDTLVGGLDDNQVHTASRENGINVITYRRNLQSYDVGDKEFKTNTLNSMIWAIGRMNHQKEPSVHDYFPRSVLKLDLDPKPPIDTCYPFTVNTEPLKKDVWDQSKIIDSSLRMMTATLGPSGGKKGFQGLTGLPSPGLAWFINGYLIPEIWLKRGITYVIHIYGGNNPHSSQYYHPFIITDEPNGGYDGMTEVAQKHTRILAGVQYTLRRQARPTSAGPLCLRERKGFDRRLDDNFLTFKEFNKSLDMRCEPGDPAILEFKPNSSWPDIVYYHSFVQSNMGWKLHIVDKFSTGRNSAAQVFSGNELVQSIELKVKSLKILISEIRQSCHNDEFDPSICNDINEYLQIVQTDCQTIMNDNNKLLYNTTQNIYEDKKILQSIQMINNEDYYKQKMQKFEVEINYKVDDVIKSIESTTDTLNAYHKENLLLDEQTNDIYQQLNLQKNILNQEIDTFNNTDFIVKNAFCKWKESLIKTNDENVLLVNEARKLISKYQQSMYVLMVKNNIMNIVESVSKSLSLRAKCLKLEIYLIWEGKTILKTYKSIHKLIDVNKEKFDCYNDLQFQMGTINTELNKDLDDIKCKSSKIISGIFNQIQKYNSIKIIAEEKCRYLNELHNKIPVTEELLLNKLSFLRILFLLIKVYFKNSLGYLMNIENQIKENQKEIVIKRQKVDEENIDIKKLENLCADKNKAIMDAQIEIEKKQLQLENIELKYKKESKELEIIRLEQQKKKTNLKIMNSIMKYHDKETKEKIQFYNDNIIRPLELKLEKCISLVDQEKNKNNNINITSIMELVPEFKENIKNTKSKIEKLDKTLSAQYGTMTKLEEDYKNIQLNILHQTETSSIKTEKFIDIFDAILNYRMKMLNIVEMREKNIILDSKVFQKRYEIKKKREECSIRENGLMSQLDKLKQLVRQQAKYNKQLSQQYIQLTNK</sequence>
<evidence type="ECO:0000313" key="6">
    <source>
        <dbReference type="EMBL" id="KAE9539649.1"/>
    </source>
</evidence>
<dbReference type="PANTHER" id="PTHR24036">
    <property type="entry name" value="SKELETOR-RELATED"/>
    <property type="match status" value="1"/>
</dbReference>
<feature type="coiled-coil region" evidence="2">
    <location>
        <begin position="1007"/>
        <end position="1092"/>
    </location>
</feature>
<evidence type="ECO:0000256" key="1">
    <source>
        <dbReference type="ARBA" id="ARBA00022737"/>
    </source>
</evidence>
<evidence type="ECO:0000313" key="7">
    <source>
        <dbReference type="Proteomes" id="UP000475862"/>
    </source>
</evidence>
<evidence type="ECO:0000256" key="3">
    <source>
        <dbReference type="SAM" id="SignalP"/>
    </source>
</evidence>
<keyword evidence="3" id="KW-0732">Signal</keyword>
<reference evidence="6 7" key="1">
    <citation type="submission" date="2019-08" db="EMBL/GenBank/DDBJ databases">
        <title>The genome of the soybean aphid Biotype 1, its phylome, world population structure and adaptation to the North American continent.</title>
        <authorList>
            <person name="Giordano R."/>
            <person name="Donthu R.K."/>
            <person name="Hernandez A.G."/>
            <person name="Wright C.L."/>
            <person name="Zimin A.V."/>
        </authorList>
    </citation>
    <scope>NUCLEOTIDE SEQUENCE [LARGE SCALE GENOMIC DNA]</scope>
    <source>
        <tissue evidence="6">Whole aphids</tissue>
    </source>
</reference>
<evidence type="ECO:0000256" key="2">
    <source>
        <dbReference type="SAM" id="Coils"/>
    </source>
</evidence>
<dbReference type="InterPro" id="IPR019545">
    <property type="entry name" value="DM13_domain"/>
</dbReference>
<organism evidence="6 7">
    <name type="scientific">Aphis glycines</name>
    <name type="common">Soybean aphid</name>
    <dbReference type="NCBI Taxonomy" id="307491"/>
    <lineage>
        <taxon>Eukaryota</taxon>
        <taxon>Metazoa</taxon>
        <taxon>Ecdysozoa</taxon>
        <taxon>Arthropoda</taxon>
        <taxon>Hexapoda</taxon>
        <taxon>Insecta</taxon>
        <taxon>Pterygota</taxon>
        <taxon>Neoptera</taxon>
        <taxon>Paraneoptera</taxon>
        <taxon>Hemiptera</taxon>
        <taxon>Sternorrhyncha</taxon>
        <taxon>Aphidomorpha</taxon>
        <taxon>Aphidoidea</taxon>
        <taxon>Aphididae</taxon>
        <taxon>Aphidini</taxon>
        <taxon>Aphis</taxon>
        <taxon>Aphis</taxon>
    </lineage>
</organism>
<dbReference type="CDD" id="cd09631">
    <property type="entry name" value="DOMON_DOH"/>
    <property type="match status" value="1"/>
</dbReference>
<dbReference type="PANTHER" id="PTHR24036:SF16">
    <property type="entry name" value="KNICKKOPF"/>
    <property type="match status" value="1"/>
</dbReference>
<evidence type="ECO:0000259" key="4">
    <source>
        <dbReference type="PROSITE" id="PS50836"/>
    </source>
</evidence>
<evidence type="ECO:0000259" key="5">
    <source>
        <dbReference type="PROSITE" id="PS51549"/>
    </source>
</evidence>
<dbReference type="PROSITE" id="PS51549">
    <property type="entry name" value="DM13"/>
    <property type="match status" value="2"/>
</dbReference>
<dbReference type="InterPro" id="IPR005018">
    <property type="entry name" value="DOMON_domain"/>
</dbReference>